<feature type="region of interest" description="Disordered" evidence="1">
    <location>
        <begin position="1"/>
        <end position="83"/>
    </location>
</feature>
<keyword evidence="3" id="KW-1185">Reference proteome</keyword>
<evidence type="ECO:0000313" key="2">
    <source>
        <dbReference type="EMBL" id="EGE00848.1"/>
    </source>
</evidence>
<feature type="compositionally biased region" description="Basic and acidic residues" evidence="1">
    <location>
        <begin position="104"/>
        <end position="120"/>
    </location>
</feature>
<dbReference type="EMBL" id="GG698558">
    <property type="protein sequence ID" value="EGE00848.1"/>
    <property type="molecule type" value="Genomic_DNA"/>
</dbReference>
<organism evidence="2 3">
    <name type="scientific">Trichophyton tonsurans (strain CBS 112818)</name>
    <name type="common">Scalp ringworm fungus</name>
    <dbReference type="NCBI Taxonomy" id="647933"/>
    <lineage>
        <taxon>Eukaryota</taxon>
        <taxon>Fungi</taxon>
        <taxon>Dikarya</taxon>
        <taxon>Ascomycota</taxon>
        <taxon>Pezizomycotina</taxon>
        <taxon>Eurotiomycetes</taxon>
        <taxon>Eurotiomycetidae</taxon>
        <taxon>Onygenales</taxon>
        <taxon>Arthrodermataceae</taxon>
        <taxon>Trichophyton</taxon>
    </lineage>
</organism>
<gene>
    <name evidence="2" type="ORF">TESG_08106</name>
</gene>
<protein>
    <submittedName>
        <fullName evidence="2">Uncharacterized protein</fullName>
    </submittedName>
</protein>
<sequence>MEYAQYQQPQHQASPIVPPQPHPHYQGQPQQPPPPPPPQQQQQPQQPQQPQQQPQQHPSQSQAQAQPPQPGQMSFPQSYAPYGISPTQAAAMTTAAATGQFFPLHKDSTRLPIRNDRPRT</sequence>
<dbReference type="Proteomes" id="UP000009172">
    <property type="component" value="Unassembled WGS sequence"/>
</dbReference>
<proteinExistence type="predicted"/>
<feature type="compositionally biased region" description="Low complexity" evidence="1">
    <location>
        <begin position="40"/>
        <end position="66"/>
    </location>
</feature>
<dbReference type="AlphaFoldDB" id="F2SB98"/>
<dbReference type="HOGENOM" id="CLU_2055405_0_0_1"/>
<evidence type="ECO:0000313" key="3">
    <source>
        <dbReference type="Proteomes" id="UP000009172"/>
    </source>
</evidence>
<accession>F2SB98</accession>
<feature type="region of interest" description="Disordered" evidence="1">
    <location>
        <begin position="100"/>
        <end position="120"/>
    </location>
</feature>
<feature type="compositionally biased region" description="Polar residues" evidence="1">
    <location>
        <begin position="1"/>
        <end position="13"/>
    </location>
</feature>
<evidence type="ECO:0000256" key="1">
    <source>
        <dbReference type="SAM" id="MobiDB-lite"/>
    </source>
</evidence>
<feature type="compositionally biased region" description="Pro residues" evidence="1">
    <location>
        <begin position="30"/>
        <end position="39"/>
    </location>
</feature>
<feature type="non-terminal residue" evidence="2">
    <location>
        <position position="120"/>
    </location>
</feature>
<reference evidence="3" key="1">
    <citation type="journal article" date="2012" name="MBio">
        <title>Comparative genome analysis of Trichophyton rubrum and related dermatophytes reveals candidate genes involved in infection.</title>
        <authorList>
            <person name="Martinez D.A."/>
            <person name="Oliver B.G."/>
            <person name="Graeser Y."/>
            <person name="Goldberg J.M."/>
            <person name="Li W."/>
            <person name="Martinez-Rossi N.M."/>
            <person name="Monod M."/>
            <person name="Shelest E."/>
            <person name="Barton R.C."/>
            <person name="Birch E."/>
            <person name="Brakhage A.A."/>
            <person name="Chen Z."/>
            <person name="Gurr S.J."/>
            <person name="Heiman D."/>
            <person name="Heitman J."/>
            <person name="Kosti I."/>
            <person name="Rossi A."/>
            <person name="Saif S."/>
            <person name="Samalova M."/>
            <person name="Saunders C.W."/>
            <person name="Shea T."/>
            <person name="Summerbell R.C."/>
            <person name="Xu J."/>
            <person name="Young S."/>
            <person name="Zeng Q."/>
            <person name="Birren B.W."/>
            <person name="Cuomo C.A."/>
            <person name="White T.C."/>
        </authorList>
    </citation>
    <scope>NUCLEOTIDE SEQUENCE [LARGE SCALE GENOMIC DNA]</scope>
    <source>
        <strain evidence="3">CBS 112818</strain>
    </source>
</reference>
<name>F2SB98_TRIT1</name>